<evidence type="ECO:0000313" key="2">
    <source>
        <dbReference type="Proteomes" id="UP001205861"/>
    </source>
</evidence>
<dbReference type="SUPFAM" id="SSF117396">
    <property type="entry name" value="TM1631-like"/>
    <property type="match status" value="1"/>
</dbReference>
<organism evidence="1 2">
    <name type="scientific">Massilia solisilvae</name>
    <dbReference type="NCBI Taxonomy" id="1811225"/>
    <lineage>
        <taxon>Bacteria</taxon>
        <taxon>Pseudomonadati</taxon>
        <taxon>Pseudomonadota</taxon>
        <taxon>Betaproteobacteria</taxon>
        <taxon>Burkholderiales</taxon>
        <taxon>Oxalobacteraceae</taxon>
        <taxon>Telluria group</taxon>
        <taxon>Massilia</taxon>
    </lineage>
</organism>
<evidence type="ECO:0000313" key="1">
    <source>
        <dbReference type="EMBL" id="MCS0609179.1"/>
    </source>
</evidence>
<keyword evidence="2" id="KW-1185">Reference proteome</keyword>
<dbReference type="PANTHER" id="PTHR30348">
    <property type="entry name" value="UNCHARACTERIZED PROTEIN YECE"/>
    <property type="match status" value="1"/>
</dbReference>
<dbReference type="Gene3D" id="3.20.20.410">
    <property type="entry name" value="Protein of unknown function UPF0759"/>
    <property type="match status" value="1"/>
</dbReference>
<dbReference type="InterPro" id="IPR036520">
    <property type="entry name" value="UPF0759_sf"/>
</dbReference>
<dbReference type="Proteomes" id="UP001205861">
    <property type="component" value="Unassembled WGS sequence"/>
</dbReference>
<proteinExistence type="predicted"/>
<name>A0ABT2BL02_9BURK</name>
<dbReference type="InterPro" id="IPR002763">
    <property type="entry name" value="DUF72"/>
</dbReference>
<accession>A0ABT2BL02</accession>
<gene>
    <name evidence="1" type="ORF">NX773_13485</name>
</gene>
<dbReference type="RefSeq" id="WP_258856844.1">
    <property type="nucleotide sequence ID" value="NZ_JANUGV010000003.1"/>
</dbReference>
<sequence>MGGAIYIGISGWRYEPWRGVFYPEGLAQHRELEYASRQLPTIEINGSFYSLQRPESYAAWYAATPPGFVFSVKGNRFLTHILRLREPEGPVANVLASGVFELREKLGPFLWQFPPNFQYERERMERFLALLPHDTDEALARARHYEPRMEGRTSLDAGPKRPMRHAVEVRHERFRDPDFIALLRKYKIALVVADTAGKWPYMEDVTADFMYLRLHGDKELYASGYSDEALERWAARIRAWTGGGQPEDAQLASSKAPPRRAKRDLFCYFDNDIKVHAPFDARKLMEKLGLR</sequence>
<comment type="caution">
    <text evidence="1">The sequence shown here is derived from an EMBL/GenBank/DDBJ whole genome shotgun (WGS) entry which is preliminary data.</text>
</comment>
<reference evidence="1 2" key="1">
    <citation type="submission" date="2022-08" db="EMBL/GenBank/DDBJ databases">
        <title>Reclassification of Massilia species as members of the genera Telluria, Duganella, Pseudoduganella, Mokoshia gen. nov. and Zemynaea gen. nov. using orthogonal and non-orthogonal genome-based approaches.</title>
        <authorList>
            <person name="Bowman J.P."/>
        </authorList>
    </citation>
    <scope>NUCLEOTIDE SEQUENCE [LARGE SCALE GENOMIC DNA]</scope>
    <source>
        <strain evidence="1 2">JCM 31607</strain>
    </source>
</reference>
<protein>
    <submittedName>
        <fullName evidence="1">DUF72 domain-containing protein</fullName>
    </submittedName>
</protein>
<dbReference type="EMBL" id="JANUGV010000003">
    <property type="protein sequence ID" value="MCS0609179.1"/>
    <property type="molecule type" value="Genomic_DNA"/>
</dbReference>
<dbReference type="Pfam" id="PF01904">
    <property type="entry name" value="DUF72"/>
    <property type="match status" value="1"/>
</dbReference>
<dbReference type="PANTHER" id="PTHR30348:SF4">
    <property type="entry name" value="DUF72 DOMAIN-CONTAINING PROTEIN"/>
    <property type="match status" value="1"/>
</dbReference>